<accession>A0A972GJJ5</accession>
<dbReference type="InterPro" id="IPR036641">
    <property type="entry name" value="HPT_dom_sf"/>
</dbReference>
<evidence type="ECO:0000256" key="1">
    <source>
        <dbReference type="PROSITE-ProRule" id="PRU00110"/>
    </source>
</evidence>
<dbReference type="Gene3D" id="1.20.120.160">
    <property type="entry name" value="HPT domain"/>
    <property type="match status" value="1"/>
</dbReference>
<reference evidence="3" key="1">
    <citation type="submission" date="2019-10" db="EMBL/GenBank/DDBJ databases">
        <title>Description of Paenibacillus glebae sp. nov.</title>
        <authorList>
            <person name="Carlier A."/>
            <person name="Qi S."/>
        </authorList>
    </citation>
    <scope>NUCLEOTIDE SEQUENCE</scope>
    <source>
        <strain evidence="3">LMG 31456</strain>
    </source>
</reference>
<organism evidence="3 4">
    <name type="scientific">Paenibacillus foliorum</name>
    <dbReference type="NCBI Taxonomy" id="2654974"/>
    <lineage>
        <taxon>Bacteria</taxon>
        <taxon>Bacillati</taxon>
        <taxon>Bacillota</taxon>
        <taxon>Bacilli</taxon>
        <taxon>Bacillales</taxon>
        <taxon>Paenibacillaceae</taxon>
        <taxon>Paenibacillus</taxon>
    </lineage>
</organism>
<dbReference type="Pfam" id="PF01627">
    <property type="entry name" value="Hpt"/>
    <property type="match status" value="1"/>
</dbReference>
<evidence type="ECO:0000313" key="4">
    <source>
        <dbReference type="Proteomes" id="UP000641588"/>
    </source>
</evidence>
<gene>
    <name evidence="3" type="ORF">GC093_01830</name>
</gene>
<sequence length="138" mass="16042">MSKYEALAEMFIFETSQLIDQLEISILIIEKSNTYTIEWINEIFRAMHTIKGSSSVMMLINVASVSHAMEDLFYYIREERPQHIDLPALSDLILEGVDFIKVELHKFKYGETADGNPDDLIHRIMTIPFREVEDINLC</sequence>
<comment type="caution">
    <text evidence="3">The sequence shown here is derived from an EMBL/GenBank/DDBJ whole genome shotgun (WGS) entry which is preliminary data.</text>
</comment>
<dbReference type="Proteomes" id="UP000641588">
    <property type="component" value="Unassembled WGS sequence"/>
</dbReference>
<dbReference type="SUPFAM" id="SSF47226">
    <property type="entry name" value="Histidine-containing phosphotransfer domain, HPT domain"/>
    <property type="match status" value="1"/>
</dbReference>
<dbReference type="PROSITE" id="PS50894">
    <property type="entry name" value="HPT"/>
    <property type="match status" value="1"/>
</dbReference>
<keyword evidence="4" id="KW-1185">Reference proteome</keyword>
<keyword evidence="1" id="KW-0597">Phosphoprotein</keyword>
<dbReference type="AlphaFoldDB" id="A0A972GJJ5"/>
<dbReference type="GO" id="GO:0000160">
    <property type="term" value="P:phosphorelay signal transduction system"/>
    <property type="evidence" value="ECO:0007669"/>
    <property type="project" value="InterPro"/>
</dbReference>
<dbReference type="EMBL" id="WHOD01000007">
    <property type="protein sequence ID" value="NOU91976.1"/>
    <property type="molecule type" value="Genomic_DNA"/>
</dbReference>
<dbReference type="InterPro" id="IPR008207">
    <property type="entry name" value="Sig_transdc_His_kin_Hpt_dom"/>
</dbReference>
<evidence type="ECO:0000259" key="2">
    <source>
        <dbReference type="PROSITE" id="PS50894"/>
    </source>
</evidence>
<feature type="modified residue" description="Phosphohistidine" evidence="1">
    <location>
        <position position="48"/>
    </location>
</feature>
<dbReference type="RefSeq" id="WP_171650156.1">
    <property type="nucleotide sequence ID" value="NZ_WHOD01000007.1"/>
</dbReference>
<evidence type="ECO:0000313" key="3">
    <source>
        <dbReference type="EMBL" id="NOU91976.1"/>
    </source>
</evidence>
<proteinExistence type="predicted"/>
<dbReference type="CDD" id="cd00088">
    <property type="entry name" value="HPT"/>
    <property type="match status" value="1"/>
</dbReference>
<dbReference type="SMART" id="SM00073">
    <property type="entry name" value="HPT"/>
    <property type="match status" value="1"/>
</dbReference>
<protein>
    <recommendedName>
        <fullName evidence="2">HPt domain-containing protein</fullName>
    </recommendedName>
</protein>
<name>A0A972GJJ5_9BACL</name>
<feature type="domain" description="HPt" evidence="2">
    <location>
        <begin position="1"/>
        <end position="107"/>
    </location>
</feature>